<accession>A0ABW5CPQ0</accession>
<dbReference type="RefSeq" id="WP_209737240.1">
    <property type="nucleotide sequence ID" value="NZ_CP072611.1"/>
</dbReference>
<dbReference type="PROSITE" id="PS50887">
    <property type="entry name" value="GGDEF"/>
    <property type="match status" value="1"/>
</dbReference>
<dbReference type="SMART" id="SM00267">
    <property type="entry name" value="GGDEF"/>
    <property type="match status" value="1"/>
</dbReference>
<feature type="domain" description="GGDEF" evidence="4">
    <location>
        <begin position="115"/>
        <end position="247"/>
    </location>
</feature>
<gene>
    <name evidence="5" type="ORF">ACFSKQ_15060</name>
</gene>
<dbReference type="EMBL" id="JBHUIJ010000022">
    <property type="protein sequence ID" value="MFD2238773.1"/>
    <property type="molecule type" value="Genomic_DNA"/>
</dbReference>
<name>A0ABW5CPQ0_9HYPH</name>
<feature type="transmembrane region" description="Helical" evidence="3">
    <location>
        <begin position="45"/>
        <end position="66"/>
    </location>
</feature>
<organism evidence="5 6">
    <name type="scientific">Aureimonas populi</name>
    <dbReference type="NCBI Taxonomy" id="1701758"/>
    <lineage>
        <taxon>Bacteria</taxon>
        <taxon>Pseudomonadati</taxon>
        <taxon>Pseudomonadota</taxon>
        <taxon>Alphaproteobacteria</taxon>
        <taxon>Hyphomicrobiales</taxon>
        <taxon>Aurantimonadaceae</taxon>
        <taxon>Aureimonas</taxon>
    </lineage>
</organism>
<dbReference type="Gene3D" id="3.30.70.270">
    <property type="match status" value="1"/>
</dbReference>
<dbReference type="PANTHER" id="PTHR45138:SF9">
    <property type="entry name" value="DIGUANYLATE CYCLASE DGCM-RELATED"/>
    <property type="match status" value="1"/>
</dbReference>
<proteinExistence type="predicted"/>
<dbReference type="SUPFAM" id="SSF55073">
    <property type="entry name" value="Nucleotide cyclase"/>
    <property type="match status" value="1"/>
</dbReference>
<dbReference type="InterPro" id="IPR043128">
    <property type="entry name" value="Rev_trsase/Diguanyl_cyclase"/>
</dbReference>
<evidence type="ECO:0000256" key="3">
    <source>
        <dbReference type="SAM" id="Phobius"/>
    </source>
</evidence>
<feature type="transmembrane region" description="Helical" evidence="3">
    <location>
        <begin position="12"/>
        <end position="33"/>
    </location>
</feature>
<dbReference type="Proteomes" id="UP001597371">
    <property type="component" value="Unassembled WGS sequence"/>
</dbReference>
<dbReference type="InterPro" id="IPR050469">
    <property type="entry name" value="Diguanylate_Cyclase"/>
</dbReference>
<dbReference type="InterPro" id="IPR000160">
    <property type="entry name" value="GGDEF_dom"/>
</dbReference>
<dbReference type="NCBIfam" id="TIGR00254">
    <property type="entry name" value="GGDEF"/>
    <property type="match status" value="1"/>
</dbReference>
<dbReference type="CDD" id="cd01949">
    <property type="entry name" value="GGDEF"/>
    <property type="match status" value="1"/>
</dbReference>
<comment type="caution">
    <text evidence="5">The sequence shown here is derived from an EMBL/GenBank/DDBJ whole genome shotgun (WGS) entry which is preliminary data.</text>
</comment>
<evidence type="ECO:0000256" key="1">
    <source>
        <dbReference type="ARBA" id="ARBA00012528"/>
    </source>
</evidence>
<dbReference type="PANTHER" id="PTHR45138">
    <property type="entry name" value="REGULATORY COMPONENTS OF SENSORY TRANSDUCTION SYSTEM"/>
    <property type="match status" value="1"/>
</dbReference>
<keyword evidence="6" id="KW-1185">Reference proteome</keyword>
<comment type="catalytic activity">
    <reaction evidence="2">
        <text>2 GTP = 3',3'-c-di-GMP + 2 diphosphate</text>
        <dbReference type="Rhea" id="RHEA:24898"/>
        <dbReference type="ChEBI" id="CHEBI:33019"/>
        <dbReference type="ChEBI" id="CHEBI:37565"/>
        <dbReference type="ChEBI" id="CHEBI:58805"/>
        <dbReference type="EC" id="2.7.7.65"/>
    </reaction>
</comment>
<sequence length="273" mass="29457">MEHPLRTLAHLCLEIAGLAVLASLATLVAAFHVFNGFTSIDAQTAILFCVGAVFLSLVALVAYAAIRIARLKAENRLLQRAATRDGLTRLLNRAAFQGRARDMIAAIGRRSSDAQALTLLIVDADHFKRINDRLGHGVGDKALLTIATTLAGSLRRDDLVGRIGGEEFAVLLKGAGPEEAKIVAERLRSTVHRLAVGPREAPARLSISIGGVSFDRPVPFDMAYRQADALLYKAKRGGRNRFEIAPFALPAPARTRRRLTGTVNAQAMPKARI</sequence>
<keyword evidence="3" id="KW-0812">Transmembrane</keyword>
<evidence type="ECO:0000259" key="4">
    <source>
        <dbReference type="PROSITE" id="PS50887"/>
    </source>
</evidence>
<keyword evidence="3" id="KW-0472">Membrane</keyword>
<keyword evidence="3" id="KW-1133">Transmembrane helix</keyword>
<dbReference type="Pfam" id="PF00990">
    <property type="entry name" value="GGDEF"/>
    <property type="match status" value="1"/>
</dbReference>
<reference evidence="6" key="1">
    <citation type="journal article" date="2019" name="Int. J. Syst. Evol. Microbiol.">
        <title>The Global Catalogue of Microorganisms (GCM) 10K type strain sequencing project: providing services to taxonomists for standard genome sequencing and annotation.</title>
        <authorList>
            <consortium name="The Broad Institute Genomics Platform"/>
            <consortium name="The Broad Institute Genome Sequencing Center for Infectious Disease"/>
            <person name="Wu L."/>
            <person name="Ma J."/>
        </authorList>
    </citation>
    <scope>NUCLEOTIDE SEQUENCE [LARGE SCALE GENOMIC DNA]</scope>
    <source>
        <strain evidence="6">ZS-35-S2</strain>
    </source>
</reference>
<protein>
    <recommendedName>
        <fullName evidence="1">diguanylate cyclase</fullName>
        <ecNumber evidence="1">2.7.7.65</ecNumber>
    </recommendedName>
</protein>
<dbReference type="InterPro" id="IPR029787">
    <property type="entry name" value="Nucleotide_cyclase"/>
</dbReference>
<evidence type="ECO:0000313" key="5">
    <source>
        <dbReference type="EMBL" id="MFD2238773.1"/>
    </source>
</evidence>
<evidence type="ECO:0000256" key="2">
    <source>
        <dbReference type="ARBA" id="ARBA00034247"/>
    </source>
</evidence>
<dbReference type="EC" id="2.7.7.65" evidence="1"/>
<evidence type="ECO:0000313" key="6">
    <source>
        <dbReference type="Proteomes" id="UP001597371"/>
    </source>
</evidence>